<evidence type="ECO:0000313" key="2">
    <source>
        <dbReference type="Proteomes" id="UP001516400"/>
    </source>
</evidence>
<proteinExistence type="predicted"/>
<evidence type="ECO:0008006" key="3">
    <source>
        <dbReference type="Google" id="ProtNLM"/>
    </source>
</evidence>
<organism evidence="1 2">
    <name type="scientific">Cryptolaemus montrouzieri</name>
    <dbReference type="NCBI Taxonomy" id="559131"/>
    <lineage>
        <taxon>Eukaryota</taxon>
        <taxon>Metazoa</taxon>
        <taxon>Ecdysozoa</taxon>
        <taxon>Arthropoda</taxon>
        <taxon>Hexapoda</taxon>
        <taxon>Insecta</taxon>
        <taxon>Pterygota</taxon>
        <taxon>Neoptera</taxon>
        <taxon>Endopterygota</taxon>
        <taxon>Coleoptera</taxon>
        <taxon>Polyphaga</taxon>
        <taxon>Cucujiformia</taxon>
        <taxon>Coccinelloidea</taxon>
        <taxon>Coccinellidae</taxon>
        <taxon>Scymninae</taxon>
        <taxon>Scymnini</taxon>
        <taxon>Cryptolaemus</taxon>
    </lineage>
</organism>
<sequence length="67" mass="7477">MALRFLFCVLHKPPGIGNRTLFADIEDIVMASLPVAEYFVVVGDFNVGFTKCDSPEYTAYINGLQNF</sequence>
<dbReference type="AlphaFoldDB" id="A0ABD2NTD5"/>
<reference evidence="1 2" key="1">
    <citation type="journal article" date="2021" name="BMC Biol.">
        <title>Horizontally acquired antibacterial genes associated with adaptive radiation of ladybird beetles.</title>
        <authorList>
            <person name="Li H.S."/>
            <person name="Tang X.F."/>
            <person name="Huang Y.H."/>
            <person name="Xu Z.Y."/>
            <person name="Chen M.L."/>
            <person name="Du X.Y."/>
            <person name="Qiu B.Y."/>
            <person name="Chen P.T."/>
            <person name="Zhang W."/>
            <person name="Slipinski A."/>
            <person name="Escalona H.E."/>
            <person name="Waterhouse R.M."/>
            <person name="Zwick A."/>
            <person name="Pang H."/>
        </authorList>
    </citation>
    <scope>NUCLEOTIDE SEQUENCE [LARGE SCALE GENOMIC DNA]</scope>
    <source>
        <strain evidence="1">SYSU2018</strain>
    </source>
</reference>
<gene>
    <name evidence="1" type="ORF">HHI36_005141</name>
</gene>
<accession>A0ABD2NTD5</accession>
<dbReference type="Proteomes" id="UP001516400">
    <property type="component" value="Unassembled WGS sequence"/>
</dbReference>
<feature type="non-terminal residue" evidence="1">
    <location>
        <position position="67"/>
    </location>
</feature>
<name>A0ABD2NTD5_9CUCU</name>
<comment type="caution">
    <text evidence="1">The sequence shown here is derived from an EMBL/GenBank/DDBJ whole genome shotgun (WGS) entry which is preliminary data.</text>
</comment>
<protein>
    <recommendedName>
        <fullName evidence="3">Endonuclease/exonuclease/phosphatase domain-containing protein</fullName>
    </recommendedName>
</protein>
<evidence type="ECO:0000313" key="1">
    <source>
        <dbReference type="EMBL" id="KAL3281938.1"/>
    </source>
</evidence>
<dbReference type="EMBL" id="JABFTP020000144">
    <property type="protein sequence ID" value="KAL3281938.1"/>
    <property type="molecule type" value="Genomic_DNA"/>
</dbReference>
<keyword evidence="2" id="KW-1185">Reference proteome</keyword>